<evidence type="ECO:0000256" key="3">
    <source>
        <dbReference type="ARBA" id="ARBA00013080"/>
    </source>
</evidence>
<dbReference type="SUPFAM" id="SSF54506">
    <property type="entry name" value="Diaminopimelate epimerase-like"/>
    <property type="match status" value="2"/>
</dbReference>
<evidence type="ECO:0000256" key="7">
    <source>
        <dbReference type="ARBA" id="ARBA00051712"/>
    </source>
</evidence>
<keyword evidence="4 8" id="KW-0028">Amino-acid biosynthesis</keyword>
<evidence type="ECO:0000256" key="4">
    <source>
        <dbReference type="ARBA" id="ARBA00022605"/>
    </source>
</evidence>
<keyword evidence="5 8" id="KW-0457">Lysine biosynthesis</keyword>
<dbReference type="PANTHER" id="PTHR31689">
    <property type="entry name" value="DIAMINOPIMELATE EPIMERASE, CHLOROPLASTIC"/>
    <property type="match status" value="1"/>
</dbReference>
<organism evidence="10 11">
    <name type="scientific">Candidatus Coproplasma excrementigallinarum</name>
    <dbReference type="NCBI Taxonomy" id="2840747"/>
    <lineage>
        <taxon>Bacteria</taxon>
        <taxon>Bacillati</taxon>
        <taxon>Bacillota</taxon>
        <taxon>Clostridia</taxon>
        <taxon>Eubacteriales</taxon>
        <taxon>Candidatus Coproplasma</taxon>
    </lineage>
</organism>
<comment type="function">
    <text evidence="8">Catalyzes the stereoinversion of LL-2,6-diaminopimelate (L,L-DAP) to meso-diaminopimelate (meso-DAP), a precursor of L-lysine and an essential component of the bacterial peptidoglycan.</text>
</comment>
<dbReference type="Proteomes" id="UP000824110">
    <property type="component" value="Unassembled WGS sequence"/>
</dbReference>
<comment type="subunit">
    <text evidence="8">Homodimer.</text>
</comment>
<dbReference type="InterPro" id="IPR018510">
    <property type="entry name" value="DAP_epimerase_AS"/>
</dbReference>
<evidence type="ECO:0000256" key="2">
    <source>
        <dbReference type="ARBA" id="ARBA00010219"/>
    </source>
</evidence>
<dbReference type="AlphaFoldDB" id="A0A9D1SJA1"/>
<comment type="subcellular location">
    <subcellularLocation>
        <location evidence="8">Cytoplasm</location>
    </subcellularLocation>
</comment>
<keyword evidence="8" id="KW-0963">Cytoplasm</keyword>
<dbReference type="GO" id="GO:0005829">
    <property type="term" value="C:cytosol"/>
    <property type="evidence" value="ECO:0007669"/>
    <property type="project" value="TreeGrafter"/>
</dbReference>
<evidence type="ECO:0000256" key="8">
    <source>
        <dbReference type="HAMAP-Rule" id="MF_00197"/>
    </source>
</evidence>
<dbReference type="EC" id="5.1.1.7" evidence="3 8"/>
<dbReference type="EMBL" id="DVNE01000034">
    <property type="protein sequence ID" value="HIU61718.1"/>
    <property type="molecule type" value="Genomic_DNA"/>
</dbReference>
<evidence type="ECO:0000256" key="1">
    <source>
        <dbReference type="ARBA" id="ARBA00005196"/>
    </source>
</evidence>
<comment type="catalytic activity">
    <reaction evidence="7 8">
        <text>(2S,6S)-2,6-diaminopimelate = meso-2,6-diaminopimelate</text>
        <dbReference type="Rhea" id="RHEA:15393"/>
        <dbReference type="ChEBI" id="CHEBI:57609"/>
        <dbReference type="ChEBI" id="CHEBI:57791"/>
        <dbReference type="EC" id="5.1.1.7"/>
    </reaction>
</comment>
<feature type="active site" description="Proton donor" evidence="8">
    <location>
        <position position="73"/>
    </location>
</feature>
<feature type="site" description="Could be important to modulate the pK values of the two catalytic cysteine residues" evidence="8">
    <location>
        <position position="165"/>
    </location>
</feature>
<feature type="active site" description="Proton acceptor" evidence="8">
    <location>
        <position position="222"/>
    </location>
</feature>
<reference evidence="10" key="1">
    <citation type="submission" date="2020-10" db="EMBL/GenBank/DDBJ databases">
        <authorList>
            <person name="Gilroy R."/>
        </authorList>
    </citation>
    <scope>NUCLEOTIDE SEQUENCE</scope>
    <source>
        <strain evidence="10">CHK195-12923</strain>
    </source>
</reference>
<dbReference type="GO" id="GO:0008837">
    <property type="term" value="F:diaminopimelate epimerase activity"/>
    <property type="evidence" value="ECO:0007669"/>
    <property type="project" value="UniProtKB-UniRule"/>
</dbReference>
<dbReference type="HAMAP" id="MF_00197">
    <property type="entry name" value="DAP_epimerase"/>
    <property type="match status" value="1"/>
</dbReference>
<evidence type="ECO:0000256" key="9">
    <source>
        <dbReference type="PROSITE-ProRule" id="PRU10125"/>
    </source>
</evidence>
<feature type="binding site" evidence="8">
    <location>
        <position position="195"/>
    </location>
    <ligand>
        <name>substrate</name>
    </ligand>
</feature>
<sequence length="279" mass="30325">MLKKFYKMQGIGNDYIYFDCMNGELENTEELAIKLSDRHFGIGGDGIILLCPSKIADCRMRMFNLDGSEGKMCGNGIRCIGKLAHDLGYVKGEKITVETLSGIKKLDLHLGEDGKVSSVKVDMGAPILRAGDIPSTLSGEKVVNFPVEVEGRSFNITLVSMGNPHCVIFEDPDSVGLEHYGPIFERLSLFPERINTEFVKVIGKNKLKMRVWERGSGETLACGTGACASAVAAVLGGLCDKNTEIAVELLGGELRITYTDETVYMEGPATLVFTGEVEI</sequence>
<evidence type="ECO:0000313" key="11">
    <source>
        <dbReference type="Proteomes" id="UP000824110"/>
    </source>
</evidence>
<protein>
    <recommendedName>
        <fullName evidence="3 8">Diaminopimelate epimerase</fullName>
        <shortName evidence="8">DAP epimerase</shortName>
        <ecNumber evidence="3 8">5.1.1.7</ecNumber>
    </recommendedName>
    <alternativeName>
        <fullName evidence="8">PLP-independent amino acid racemase</fullName>
    </alternativeName>
</protein>
<feature type="binding site" evidence="8">
    <location>
        <begin position="223"/>
        <end position="224"/>
    </location>
    <ligand>
        <name>substrate</name>
    </ligand>
</feature>
<feature type="binding site" evidence="8">
    <location>
        <position position="64"/>
    </location>
    <ligand>
        <name>substrate</name>
    </ligand>
</feature>
<comment type="caution">
    <text evidence="10">The sequence shown here is derived from an EMBL/GenBank/DDBJ whole genome shotgun (WGS) entry which is preliminary data.</text>
</comment>
<comment type="caution">
    <text evidence="8">Lacks conserved residue(s) required for the propagation of feature annotation.</text>
</comment>
<dbReference type="PROSITE" id="PS01326">
    <property type="entry name" value="DAP_EPIMERASE"/>
    <property type="match status" value="1"/>
</dbReference>
<dbReference type="NCBIfam" id="TIGR00652">
    <property type="entry name" value="DapF"/>
    <property type="match status" value="1"/>
</dbReference>
<feature type="site" description="Could be important to modulate the pK values of the two catalytic cysteine residues" evidence="8">
    <location>
        <position position="213"/>
    </location>
</feature>
<feature type="active site" evidence="9">
    <location>
        <position position="73"/>
    </location>
</feature>
<accession>A0A9D1SJA1</accession>
<evidence type="ECO:0000256" key="5">
    <source>
        <dbReference type="ARBA" id="ARBA00023154"/>
    </source>
</evidence>
<comment type="pathway">
    <text evidence="1 8">Amino-acid biosynthesis; L-lysine biosynthesis via DAP pathway; DL-2,6-diaminopimelate from LL-2,6-diaminopimelate: step 1/1.</text>
</comment>
<dbReference type="InterPro" id="IPR001653">
    <property type="entry name" value="DAP_epimerase_DapF"/>
</dbReference>
<dbReference type="GO" id="GO:0009089">
    <property type="term" value="P:lysine biosynthetic process via diaminopimelate"/>
    <property type="evidence" value="ECO:0007669"/>
    <property type="project" value="UniProtKB-UniRule"/>
</dbReference>
<gene>
    <name evidence="8" type="primary">dapF</name>
    <name evidence="10" type="ORF">IAB69_03615</name>
</gene>
<name>A0A9D1SJA1_9FIRM</name>
<comment type="similarity">
    <text evidence="2 8">Belongs to the diaminopimelate epimerase family.</text>
</comment>
<evidence type="ECO:0000256" key="6">
    <source>
        <dbReference type="ARBA" id="ARBA00023235"/>
    </source>
</evidence>
<feature type="binding site" evidence="8">
    <location>
        <begin position="213"/>
        <end position="214"/>
    </location>
    <ligand>
        <name>substrate</name>
    </ligand>
</feature>
<feature type="binding site" evidence="8">
    <location>
        <begin position="74"/>
        <end position="75"/>
    </location>
    <ligand>
        <name>substrate</name>
    </ligand>
</feature>
<keyword evidence="6 8" id="KW-0413">Isomerase</keyword>
<dbReference type="Pfam" id="PF01678">
    <property type="entry name" value="DAP_epimerase"/>
    <property type="match status" value="2"/>
</dbReference>
<feature type="binding site" evidence="8">
    <location>
        <position position="13"/>
    </location>
    <ligand>
        <name>substrate</name>
    </ligand>
</feature>
<dbReference type="Gene3D" id="3.10.310.10">
    <property type="entry name" value="Diaminopimelate Epimerase, Chain A, domain 1"/>
    <property type="match status" value="2"/>
</dbReference>
<proteinExistence type="inferred from homology"/>
<reference evidence="10" key="2">
    <citation type="journal article" date="2021" name="PeerJ">
        <title>Extensive microbial diversity within the chicken gut microbiome revealed by metagenomics and culture.</title>
        <authorList>
            <person name="Gilroy R."/>
            <person name="Ravi A."/>
            <person name="Getino M."/>
            <person name="Pursley I."/>
            <person name="Horton D.L."/>
            <person name="Alikhan N.F."/>
            <person name="Baker D."/>
            <person name="Gharbi K."/>
            <person name="Hall N."/>
            <person name="Watson M."/>
            <person name="Adriaenssens E.M."/>
            <person name="Foster-Nyarko E."/>
            <person name="Jarju S."/>
            <person name="Secka A."/>
            <person name="Antonio M."/>
            <person name="Oren A."/>
            <person name="Chaudhuri R.R."/>
            <person name="La Ragione R."/>
            <person name="Hildebrand F."/>
            <person name="Pallen M.J."/>
        </authorList>
    </citation>
    <scope>NUCLEOTIDE SEQUENCE</scope>
    <source>
        <strain evidence="10">CHK195-12923</strain>
    </source>
</reference>
<evidence type="ECO:0000313" key="10">
    <source>
        <dbReference type="EMBL" id="HIU61718.1"/>
    </source>
</evidence>
<dbReference type="PANTHER" id="PTHR31689:SF0">
    <property type="entry name" value="DIAMINOPIMELATE EPIMERASE"/>
    <property type="match status" value="1"/>
</dbReference>
<feature type="binding site" evidence="8">
    <location>
        <position position="163"/>
    </location>
    <ligand>
        <name>substrate</name>
    </ligand>
</feature>